<sequence>MPQRPVLVLRPEPGNASTVAALHEAGIEACAAPLFAYAPRVWSLPDRDEDGEWRGLLAGSAAIFRHGGPLLSTLTHVPVHAVGASTAAAARKAGFTVAQTGSGGLQRLVADLAPGRYLRPCGEAHVALSPPSGVTVLDRIVYAAKPRPLSDRAEVTLRAGPTLALLHSGEAARHFRAECLARAIPLSRVALACLAPRIAASAGEGWETIETAQSPHEEALLSLARQMCQTV</sequence>
<dbReference type="GO" id="GO:0033014">
    <property type="term" value="P:tetrapyrrole biosynthetic process"/>
    <property type="evidence" value="ECO:0007669"/>
    <property type="project" value="InterPro"/>
</dbReference>
<feature type="domain" description="Tetrapyrrole biosynthesis uroporphyrinogen III synthase" evidence="1">
    <location>
        <begin position="18"/>
        <end position="221"/>
    </location>
</feature>
<gene>
    <name evidence="2" type="ORF">Y88_3146</name>
</gene>
<dbReference type="InterPro" id="IPR003754">
    <property type="entry name" value="4pyrrol_synth_uPrphyn_synth"/>
</dbReference>
<protein>
    <submittedName>
        <fullName evidence="2">Uroporphyrinogen-III synthase</fullName>
    </submittedName>
</protein>
<dbReference type="Gene3D" id="3.40.50.10090">
    <property type="match status" value="2"/>
</dbReference>
<evidence type="ECO:0000259" key="1">
    <source>
        <dbReference type="Pfam" id="PF02602"/>
    </source>
</evidence>
<proteinExistence type="predicted"/>
<dbReference type="InterPro" id="IPR036108">
    <property type="entry name" value="4pyrrol_syn_uPrphyn_synt_sf"/>
</dbReference>
<accession>F1ZC43</accession>
<name>F1ZC43_9SPHN</name>
<dbReference type="GO" id="GO:0004852">
    <property type="term" value="F:uroporphyrinogen-III synthase activity"/>
    <property type="evidence" value="ECO:0007669"/>
    <property type="project" value="InterPro"/>
</dbReference>
<dbReference type="Proteomes" id="UP000004728">
    <property type="component" value="Unassembled WGS sequence"/>
</dbReference>
<dbReference type="HOGENOM" id="CLU_011276_10_2_5"/>
<dbReference type="InParanoid" id="F1ZC43"/>
<dbReference type="RefSeq" id="WP_008070814.1">
    <property type="nucleotide sequence ID" value="NZ_AQWK01000018.1"/>
</dbReference>
<organism evidence="2 3">
    <name type="scientific">Novosphingobium nitrogenifigens DSM 19370</name>
    <dbReference type="NCBI Taxonomy" id="983920"/>
    <lineage>
        <taxon>Bacteria</taxon>
        <taxon>Pseudomonadati</taxon>
        <taxon>Pseudomonadota</taxon>
        <taxon>Alphaproteobacteria</taxon>
        <taxon>Sphingomonadales</taxon>
        <taxon>Sphingomonadaceae</taxon>
        <taxon>Novosphingobium</taxon>
    </lineage>
</organism>
<reference evidence="2 3" key="1">
    <citation type="journal article" date="2012" name="J. Bacteriol.">
        <title>Draft Genome Sequence of Novosphingobium nitrogenifigens Y88T.</title>
        <authorList>
            <person name="Strabala T.J."/>
            <person name="Macdonald L."/>
            <person name="Liu V."/>
            <person name="Smit A.M."/>
        </authorList>
    </citation>
    <scope>NUCLEOTIDE SEQUENCE [LARGE SCALE GENOMIC DNA]</scope>
    <source>
        <strain evidence="2 3">DSM 19370</strain>
    </source>
</reference>
<dbReference type="SUPFAM" id="SSF69618">
    <property type="entry name" value="HemD-like"/>
    <property type="match status" value="1"/>
</dbReference>
<dbReference type="eggNOG" id="COG1587">
    <property type="taxonomic scope" value="Bacteria"/>
</dbReference>
<dbReference type="OrthoDB" id="7424801at2"/>
<dbReference type="STRING" id="983920.Y88_3146"/>
<comment type="caution">
    <text evidence="2">The sequence shown here is derived from an EMBL/GenBank/DDBJ whole genome shotgun (WGS) entry which is preliminary data.</text>
</comment>
<dbReference type="Pfam" id="PF02602">
    <property type="entry name" value="HEM4"/>
    <property type="match status" value="1"/>
</dbReference>
<keyword evidence="3" id="KW-1185">Reference proteome</keyword>
<dbReference type="EMBL" id="AEWJ01000053">
    <property type="protein sequence ID" value="EGD57820.1"/>
    <property type="molecule type" value="Genomic_DNA"/>
</dbReference>
<evidence type="ECO:0000313" key="2">
    <source>
        <dbReference type="EMBL" id="EGD57820.1"/>
    </source>
</evidence>
<dbReference type="AlphaFoldDB" id="F1ZC43"/>
<evidence type="ECO:0000313" key="3">
    <source>
        <dbReference type="Proteomes" id="UP000004728"/>
    </source>
</evidence>